<keyword evidence="2" id="KW-1185">Reference proteome</keyword>
<comment type="caution">
    <text evidence="1">The sequence shown here is derived from an EMBL/GenBank/DDBJ whole genome shotgun (WGS) entry which is preliminary data.</text>
</comment>
<dbReference type="AlphaFoldDB" id="A0A7X2ZU25"/>
<accession>A0A7X2ZU25</accession>
<dbReference type="OrthoDB" id="979487at2"/>
<organism evidence="1 2">
    <name type="scientific">Zobellia amurskyensis</name>
    <dbReference type="NCBI Taxonomy" id="248905"/>
    <lineage>
        <taxon>Bacteria</taxon>
        <taxon>Pseudomonadati</taxon>
        <taxon>Bacteroidota</taxon>
        <taxon>Flavobacteriia</taxon>
        <taxon>Flavobacteriales</taxon>
        <taxon>Flavobacteriaceae</taxon>
        <taxon>Zobellia</taxon>
    </lineage>
</organism>
<dbReference type="GO" id="GO:0016829">
    <property type="term" value="F:lyase activity"/>
    <property type="evidence" value="ECO:0007669"/>
    <property type="project" value="UniProtKB-KW"/>
</dbReference>
<reference evidence="1 2" key="1">
    <citation type="journal article" date="2019" name="Mar. Drugs">
        <title>Comparative Genomics and CAZyme Genome Repertoires of Marine Zobellia amurskyensis KMM 3526(T) and Zobellia laminariae KMM 3676(T).</title>
        <authorList>
            <person name="Chernysheva N."/>
            <person name="Bystritskaya E."/>
            <person name="Stenkova A."/>
            <person name="Golovkin I."/>
            <person name="Nedashkovskaya O."/>
            <person name="Isaeva M."/>
        </authorList>
    </citation>
    <scope>NUCLEOTIDE SEQUENCE [LARGE SCALE GENOMIC DNA]</scope>
    <source>
        <strain evidence="1 2">KMM 3526</strain>
    </source>
</reference>
<sequence length="190" mass="21909">MTKEELYKALDYVNHSREKRAEMADIITGNPQLVKPLMKIAFNVDDPISNRACWVLEFTAKENLPFIYPHLDYFTGNLSRVHFDSAIRPVAKICEFLTMAYFSKEENVLQHILTETQLEQLTSACFDWLIGDYKVAAKAYSITSLYLLGHKFPWIHPELKMILEQSYAEGSAAYKARARHALAKLKKHLP</sequence>
<evidence type="ECO:0000313" key="2">
    <source>
        <dbReference type="Proteomes" id="UP000540519"/>
    </source>
</evidence>
<dbReference type="EMBL" id="RCNR01000018">
    <property type="protein sequence ID" value="MUH36397.1"/>
    <property type="molecule type" value="Genomic_DNA"/>
</dbReference>
<evidence type="ECO:0000313" key="1">
    <source>
        <dbReference type="EMBL" id="MUH36397.1"/>
    </source>
</evidence>
<proteinExistence type="predicted"/>
<gene>
    <name evidence="1" type="ORF">D9O36_11150</name>
</gene>
<keyword evidence="1" id="KW-0456">Lyase</keyword>
<protein>
    <submittedName>
        <fullName evidence="1">Adenylosuccinate lyase</fullName>
    </submittedName>
</protein>
<name>A0A7X2ZU25_9FLAO</name>
<dbReference type="Proteomes" id="UP000540519">
    <property type="component" value="Unassembled WGS sequence"/>
</dbReference>